<dbReference type="InParanoid" id="B7P4C1"/>
<dbReference type="HOGENOM" id="CLU_2461060_0_0_1"/>
<organism>
    <name type="scientific">Ixodes scapularis</name>
    <name type="common">Black-legged tick</name>
    <name type="synonym">Deer tick</name>
    <dbReference type="NCBI Taxonomy" id="6945"/>
    <lineage>
        <taxon>Eukaryota</taxon>
        <taxon>Metazoa</taxon>
        <taxon>Ecdysozoa</taxon>
        <taxon>Arthropoda</taxon>
        <taxon>Chelicerata</taxon>
        <taxon>Arachnida</taxon>
        <taxon>Acari</taxon>
        <taxon>Parasitiformes</taxon>
        <taxon>Ixodida</taxon>
        <taxon>Ixodoidea</taxon>
        <taxon>Ixodidae</taxon>
        <taxon>Ixodinae</taxon>
        <taxon>Ixodes</taxon>
    </lineage>
</organism>
<dbReference type="Proteomes" id="UP000001555">
    <property type="component" value="Unassembled WGS sequence"/>
</dbReference>
<dbReference type="EMBL" id="DS634813">
    <property type="protein sequence ID" value="EEC01443.1"/>
    <property type="molecule type" value="Genomic_DNA"/>
</dbReference>
<feature type="compositionally biased region" description="Low complexity" evidence="1">
    <location>
        <begin position="9"/>
        <end position="19"/>
    </location>
</feature>
<feature type="non-terminal residue" evidence="2">
    <location>
        <position position="100"/>
    </location>
</feature>
<sequence length="100" mass="10658">AVGRRRWRLPLARRLPARPMGTAPGPPPNCPLAESPVFKRAASIARSQNTSTAAAHCPEHRSPSGPHSDDTYCGPPPAPHPDPGVHEGFSPSRLVLFPTD</sequence>
<dbReference type="EMBL" id="ABJB010243118">
    <property type="status" value="NOT_ANNOTATED_CDS"/>
    <property type="molecule type" value="Genomic_DNA"/>
</dbReference>
<evidence type="ECO:0000313" key="3">
    <source>
        <dbReference type="EnsemblMetazoa" id="ISCW000350-PA"/>
    </source>
</evidence>
<dbReference type="EnsemblMetazoa" id="ISCW000350-RA">
    <property type="protein sequence ID" value="ISCW000350-PA"/>
    <property type="gene ID" value="ISCW000350"/>
</dbReference>
<evidence type="ECO:0000313" key="2">
    <source>
        <dbReference type="EMBL" id="EEC01443.1"/>
    </source>
</evidence>
<reference evidence="2 4" key="1">
    <citation type="submission" date="2008-03" db="EMBL/GenBank/DDBJ databases">
        <title>Annotation of Ixodes scapularis.</title>
        <authorList>
            <consortium name="Ixodes scapularis Genome Project Consortium"/>
            <person name="Caler E."/>
            <person name="Hannick L.I."/>
            <person name="Bidwell S."/>
            <person name="Joardar V."/>
            <person name="Thiagarajan M."/>
            <person name="Amedeo P."/>
            <person name="Galinsky K.J."/>
            <person name="Schobel S."/>
            <person name="Inman J."/>
            <person name="Hostetler J."/>
            <person name="Miller J."/>
            <person name="Hammond M."/>
            <person name="Megy K."/>
            <person name="Lawson D."/>
            <person name="Kodira C."/>
            <person name="Sutton G."/>
            <person name="Meyer J."/>
            <person name="Hill C.A."/>
            <person name="Birren B."/>
            <person name="Nene V."/>
            <person name="Collins F."/>
            <person name="Alarcon-Chaidez F."/>
            <person name="Wikel S."/>
            <person name="Strausberg R."/>
        </authorList>
    </citation>
    <scope>NUCLEOTIDE SEQUENCE [LARGE SCALE GENOMIC DNA]</scope>
    <source>
        <strain evidence="4">Wikel</strain>
        <strain evidence="2">Wikel colony</strain>
    </source>
</reference>
<accession>B7P4C1</accession>
<feature type="region of interest" description="Disordered" evidence="1">
    <location>
        <begin position="44"/>
        <end position="100"/>
    </location>
</feature>
<reference evidence="3" key="2">
    <citation type="submission" date="2020-05" db="UniProtKB">
        <authorList>
            <consortium name="EnsemblMetazoa"/>
        </authorList>
    </citation>
    <scope>IDENTIFICATION</scope>
    <source>
        <strain evidence="3">wikel</strain>
    </source>
</reference>
<dbReference type="VEuPathDB" id="VectorBase:ISCW000350"/>
<feature type="compositionally biased region" description="Basic and acidic residues" evidence="1">
    <location>
        <begin position="57"/>
        <end position="70"/>
    </location>
</feature>
<evidence type="ECO:0000256" key="1">
    <source>
        <dbReference type="SAM" id="MobiDB-lite"/>
    </source>
</evidence>
<feature type="non-terminal residue" evidence="2">
    <location>
        <position position="1"/>
    </location>
</feature>
<name>B7P4C1_IXOSC</name>
<dbReference type="AlphaFoldDB" id="B7P4C1"/>
<evidence type="ECO:0000313" key="4">
    <source>
        <dbReference type="Proteomes" id="UP000001555"/>
    </source>
</evidence>
<proteinExistence type="predicted"/>
<dbReference type="VEuPathDB" id="VectorBase:ISCI000350"/>
<dbReference type="PaxDb" id="6945-B7P4C1"/>
<feature type="region of interest" description="Disordered" evidence="1">
    <location>
        <begin position="1"/>
        <end position="32"/>
    </location>
</feature>
<protein>
    <submittedName>
        <fullName evidence="2 3">Uncharacterized protein</fullName>
    </submittedName>
</protein>
<keyword evidence="4" id="KW-1185">Reference proteome</keyword>
<gene>
    <name evidence="2" type="ORF">IscW_ISCW000350</name>
</gene>